<dbReference type="GO" id="GO:0003723">
    <property type="term" value="F:RNA binding"/>
    <property type="evidence" value="ECO:0007669"/>
    <property type="project" value="InterPro"/>
</dbReference>
<dbReference type="CDD" id="cd01061">
    <property type="entry name" value="RNase_T2_euk"/>
    <property type="match status" value="1"/>
</dbReference>
<evidence type="ECO:0000256" key="4">
    <source>
        <dbReference type="ARBA" id="ARBA00022801"/>
    </source>
</evidence>
<evidence type="ECO:0000256" key="7">
    <source>
        <dbReference type="PIRSR" id="PIRSR633697-1"/>
    </source>
</evidence>
<keyword evidence="2" id="KW-0540">Nuclease</keyword>
<evidence type="ECO:0000256" key="8">
    <source>
        <dbReference type="RuleBase" id="RU004328"/>
    </source>
</evidence>
<gene>
    <name evidence="11" type="primary">LOC111025371</name>
</gene>
<evidence type="ECO:0000256" key="9">
    <source>
        <dbReference type="SAM" id="SignalP"/>
    </source>
</evidence>
<evidence type="ECO:0000256" key="5">
    <source>
        <dbReference type="ARBA" id="ARBA00023157"/>
    </source>
</evidence>
<dbReference type="InterPro" id="IPR033130">
    <property type="entry name" value="RNase_T2_His_AS_2"/>
</dbReference>
<keyword evidence="5" id="KW-1015">Disulfide bond</keyword>
<reference evidence="11" key="1">
    <citation type="submission" date="2025-08" db="UniProtKB">
        <authorList>
            <consortium name="RefSeq"/>
        </authorList>
    </citation>
    <scope>IDENTIFICATION</scope>
    <source>
        <strain evidence="11">OHB3-1</strain>
    </source>
</reference>
<evidence type="ECO:0000256" key="3">
    <source>
        <dbReference type="ARBA" id="ARBA00022759"/>
    </source>
</evidence>
<dbReference type="PROSITE" id="PS00531">
    <property type="entry name" value="RNASE_T2_2"/>
    <property type="match status" value="1"/>
</dbReference>
<dbReference type="GO" id="GO:0005576">
    <property type="term" value="C:extracellular region"/>
    <property type="evidence" value="ECO:0007669"/>
    <property type="project" value="TreeGrafter"/>
</dbReference>
<dbReference type="Proteomes" id="UP000504603">
    <property type="component" value="Unplaced"/>
</dbReference>
<dbReference type="InterPro" id="IPR018188">
    <property type="entry name" value="RNase_T2_His_AS_1"/>
</dbReference>
<keyword evidence="6" id="KW-0456">Lyase</keyword>
<dbReference type="GeneID" id="111025371"/>
<evidence type="ECO:0000256" key="2">
    <source>
        <dbReference type="ARBA" id="ARBA00022722"/>
    </source>
</evidence>
<dbReference type="PANTHER" id="PTHR11240:SF75">
    <property type="entry name" value="RIBONUCLEASE 3"/>
    <property type="match status" value="1"/>
</dbReference>
<feature type="chain" id="PRO_5026962187" evidence="9">
    <location>
        <begin position="24"/>
        <end position="222"/>
    </location>
</feature>
<keyword evidence="4" id="KW-0378">Hydrolase</keyword>
<feature type="signal peptide" evidence="9">
    <location>
        <begin position="1"/>
        <end position="23"/>
    </location>
</feature>
<dbReference type="InterPro" id="IPR036430">
    <property type="entry name" value="RNase_T2-like_sf"/>
</dbReference>
<dbReference type="InterPro" id="IPR001568">
    <property type="entry name" value="RNase_T2-like"/>
</dbReference>
<keyword evidence="10" id="KW-1185">Reference proteome</keyword>
<organism evidence="10 11">
    <name type="scientific">Momordica charantia</name>
    <name type="common">Bitter gourd</name>
    <name type="synonym">Balsam pear</name>
    <dbReference type="NCBI Taxonomy" id="3673"/>
    <lineage>
        <taxon>Eukaryota</taxon>
        <taxon>Viridiplantae</taxon>
        <taxon>Streptophyta</taxon>
        <taxon>Embryophyta</taxon>
        <taxon>Tracheophyta</taxon>
        <taxon>Spermatophyta</taxon>
        <taxon>Magnoliopsida</taxon>
        <taxon>eudicotyledons</taxon>
        <taxon>Gunneridae</taxon>
        <taxon>Pentapetalae</taxon>
        <taxon>rosids</taxon>
        <taxon>fabids</taxon>
        <taxon>Cucurbitales</taxon>
        <taxon>Cucurbitaceae</taxon>
        <taxon>Momordiceae</taxon>
        <taxon>Momordica</taxon>
    </lineage>
</organism>
<dbReference type="InterPro" id="IPR033697">
    <property type="entry name" value="Ribonuclease_T2_eukaryotic"/>
</dbReference>
<dbReference type="SUPFAM" id="SSF55895">
    <property type="entry name" value="Ribonuclease Rh-like"/>
    <property type="match status" value="1"/>
</dbReference>
<evidence type="ECO:0000313" key="11">
    <source>
        <dbReference type="RefSeq" id="XP_022158909.1"/>
    </source>
</evidence>
<dbReference type="RefSeq" id="XP_022158909.1">
    <property type="nucleotide sequence ID" value="XM_022303217.1"/>
</dbReference>
<evidence type="ECO:0000256" key="6">
    <source>
        <dbReference type="ARBA" id="ARBA00023239"/>
    </source>
</evidence>
<protein>
    <submittedName>
        <fullName evidence="11">Ribonuclease MC-like</fullName>
    </submittedName>
</protein>
<comment type="similarity">
    <text evidence="1 8">Belongs to the RNase T2 family.</text>
</comment>
<accession>A0A6J1E0T7</accession>
<proteinExistence type="inferred from homology"/>
<evidence type="ECO:0000256" key="1">
    <source>
        <dbReference type="ARBA" id="ARBA00007469"/>
    </source>
</evidence>
<dbReference type="OrthoDB" id="435754at2759"/>
<dbReference type="PROSITE" id="PS00530">
    <property type="entry name" value="RNASE_T2_1"/>
    <property type="match status" value="1"/>
</dbReference>
<dbReference type="GO" id="GO:0033897">
    <property type="term" value="F:ribonuclease T2 activity"/>
    <property type="evidence" value="ECO:0007669"/>
    <property type="project" value="InterPro"/>
</dbReference>
<feature type="active site" evidence="7">
    <location>
        <position position="112"/>
    </location>
</feature>
<dbReference type="GO" id="GO:0016787">
    <property type="term" value="F:hydrolase activity"/>
    <property type="evidence" value="ECO:0007669"/>
    <property type="project" value="UniProtKB-KW"/>
</dbReference>
<keyword evidence="9" id="KW-0732">Signal</keyword>
<name>A0A6J1E0T7_MOMCH</name>
<dbReference type="AlphaFoldDB" id="A0A6J1E0T7"/>
<dbReference type="Gene3D" id="3.90.730.10">
    <property type="entry name" value="Ribonuclease T2-like"/>
    <property type="match status" value="1"/>
</dbReference>
<feature type="active site" evidence="7">
    <location>
        <position position="108"/>
    </location>
</feature>
<evidence type="ECO:0000313" key="10">
    <source>
        <dbReference type="Proteomes" id="UP000504603"/>
    </source>
</evidence>
<dbReference type="GO" id="GO:0006401">
    <property type="term" value="P:RNA catabolic process"/>
    <property type="evidence" value="ECO:0007669"/>
    <property type="project" value="TreeGrafter"/>
</dbReference>
<dbReference type="Pfam" id="PF00445">
    <property type="entry name" value="Ribonuclease_T2"/>
    <property type="match status" value="1"/>
</dbReference>
<sequence length="222" mass="25221">MATSRTPILFVLTLTVLFPMANSQTFDSFWFVQQWPPGVCAFQPVPCVQPNLESFTIHGLWPQKGRTSATGCHGTDFTYDKISLLESPLNATWPDVIGGNQKQFWRHEWNKHGKCSEKTFRQSTYFWISIHMRNRFRLLYTLGVAGIVPNNGTKEKIQVQKAIKQSFRTEPILRCTTPSKRPTSPSVVIARLAEIVMCFADNGITLINCDATKSTCPKKFIF</sequence>
<dbReference type="KEGG" id="mcha:111025371"/>
<feature type="active site" evidence="7">
    <location>
        <position position="58"/>
    </location>
</feature>
<dbReference type="PANTHER" id="PTHR11240">
    <property type="entry name" value="RIBONUCLEASE T2"/>
    <property type="match status" value="1"/>
</dbReference>
<keyword evidence="3" id="KW-0255">Endonuclease</keyword>